<keyword evidence="11" id="KW-1185">Reference proteome</keyword>
<protein>
    <recommendedName>
        <fullName evidence="9">MYND-type domain-containing protein</fullName>
    </recommendedName>
</protein>
<dbReference type="PANTHER" id="PTHR46165">
    <property type="entry name" value="SET AND MYND DOMAIN-CONTAINING PROTEIN 4"/>
    <property type="match status" value="1"/>
</dbReference>
<evidence type="ECO:0000256" key="6">
    <source>
        <dbReference type="ARBA" id="ARBA00022833"/>
    </source>
</evidence>
<evidence type="ECO:0000256" key="5">
    <source>
        <dbReference type="ARBA" id="ARBA00022771"/>
    </source>
</evidence>
<dbReference type="EMBL" id="NJHN03000032">
    <property type="protein sequence ID" value="KAH9423365.1"/>
    <property type="molecule type" value="Genomic_DNA"/>
</dbReference>
<dbReference type="InterPro" id="IPR052097">
    <property type="entry name" value="SET-MYND_domain_protein"/>
</dbReference>
<evidence type="ECO:0000256" key="7">
    <source>
        <dbReference type="PROSITE-ProRule" id="PRU00134"/>
    </source>
</evidence>
<evidence type="ECO:0000313" key="10">
    <source>
        <dbReference type="EMBL" id="KAH9423365.1"/>
    </source>
</evidence>
<dbReference type="Proteomes" id="UP000887458">
    <property type="component" value="Unassembled WGS sequence"/>
</dbReference>
<gene>
    <name evidence="10" type="ORF">DERP_003644</name>
</gene>
<evidence type="ECO:0000256" key="2">
    <source>
        <dbReference type="ARBA" id="ARBA00022679"/>
    </source>
</evidence>
<sequence length="470" mass="56483">MNSKLYHRIQTKLNDLIEKSDTIIDRTKFQEIEWLFEFVEANVTAYGNLWEKIRSNIQQKFFNSKSLQAKNSRLSWANLFEIRYYRTKQYRMNKINNRLMEDYDLDLKLQLEDDNDDNDEDNNGKDNGNRRSYTITDKILDLVNESIRSCHFDDNKLMARLFFVRSKQLAICGVDDSSDSSDDSNEIKSFEKESIRQALINIDYALRFYLSKQYLLTKIYLLMKLGNEKRAEKLLKILIENYQIKSDDEFRKFLQTKYDNRSPICKPEYLSRMFIDSNDSNDDHMDQNSRKEKNHQPKQQQTSYLDPRLLLINRSGQGRFFIANEPIDKDELILREQPYTIAMFTESSLKRCQNCYRQVTNIFFPCINCNEIIYCSINCLEQSYDCYHRFECRMNQYWIDCSKSTYHMFKLLNRLGIDNVLKLTSFDQQEEQEQEQQQQEEQQQQQRTTTRIIIYIDNRSLYKRSKINGK</sequence>
<feature type="domain" description="MYND-type" evidence="9">
    <location>
        <begin position="352"/>
        <end position="392"/>
    </location>
</feature>
<comment type="caution">
    <text evidence="10">The sequence shown here is derived from an EMBL/GenBank/DDBJ whole genome shotgun (WGS) entry which is preliminary data.</text>
</comment>
<keyword evidence="3" id="KW-0949">S-adenosyl-L-methionine</keyword>
<name>A0ABQ8JL73_DERPT</name>
<feature type="region of interest" description="Disordered" evidence="8">
    <location>
        <begin position="277"/>
        <end position="302"/>
    </location>
</feature>
<accession>A0ABQ8JL73</accession>
<evidence type="ECO:0000256" key="3">
    <source>
        <dbReference type="ARBA" id="ARBA00022691"/>
    </source>
</evidence>
<reference evidence="10 11" key="1">
    <citation type="journal article" date="2018" name="J. Allergy Clin. Immunol.">
        <title>High-quality assembly of Dermatophagoides pteronyssinus genome and transcriptome reveals a wide range of novel allergens.</title>
        <authorList>
            <person name="Liu X.Y."/>
            <person name="Yang K.Y."/>
            <person name="Wang M.Q."/>
            <person name="Kwok J.S."/>
            <person name="Zeng X."/>
            <person name="Yang Z."/>
            <person name="Xiao X.J."/>
            <person name="Lau C.P."/>
            <person name="Li Y."/>
            <person name="Huang Z.M."/>
            <person name="Ba J.G."/>
            <person name="Yim A.K."/>
            <person name="Ouyang C.Y."/>
            <person name="Ngai S.M."/>
            <person name="Chan T.F."/>
            <person name="Leung E.L."/>
            <person name="Liu L."/>
            <person name="Liu Z.G."/>
            <person name="Tsui S.K."/>
        </authorList>
    </citation>
    <scope>NUCLEOTIDE SEQUENCE [LARGE SCALE GENOMIC DNA]</scope>
    <source>
        <strain evidence="10">Derp</strain>
    </source>
</reference>
<dbReference type="PROSITE" id="PS50865">
    <property type="entry name" value="ZF_MYND_2"/>
    <property type="match status" value="1"/>
</dbReference>
<evidence type="ECO:0000313" key="11">
    <source>
        <dbReference type="Proteomes" id="UP000887458"/>
    </source>
</evidence>
<reference evidence="10 11" key="2">
    <citation type="journal article" date="2022" name="Mol. Biol. Evol.">
        <title>Comparative Genomics Reveals Insights into the Divergent Evolution of Astigmatic Mites and Household Pest Adaptations.</title>
        <authorList>
            <person name="Xiong Q."/>
            <person name="Wan A.T."/>
            <person name="Liu X."/>
            <person name="Fung C.S."/>
            <person name="Xiao X."/>
            <person name="Malainual N."/>
            <person name="Hou J."/>
            <person name="Wang L."/>
            <person name="Wang M."/>
            <person name="Yang K.Y."/>
            <person name="Cui Y."/>
            <person name="Leung E.L."/>
            <person name="Nong W."/>
            <person name="Shin S.K."/>
            <person name="Au S.W."/>
            <person name="Jeong K.Y."/>
            <person name="Chew F.T."/>
            <person name="Hui J.H."/>
            <person name="Leung T.F."/>
            <person name="Tungtrongchitr A."/>
            <person name="Zhong N."/>
            <person name="Liu Z."/>
            <person name="Tsui S.K."/>
        </authorList>
    </citation>
    <scope>NUCLEOTIDE SEQUENCE [LARGE SCALE GENOMIC DNA]</scope>
    <source>
        <strain evidence="10">Derp</strain>
    </source>
</reference>
<evidence type="ECO:0000256" key="4">
    <source>
        <dbReference type="ARBA" id="ARBA00022723"/>
    </source>
</evidence>
<keyword evidence="5 7" id="KW-0863">Zinc-finger</keyword>
<dbReference type="PANTHER" id="PTHR46165:SF2">
    <property type="entry name" value="SET AND MYND DOMAIN-CONTAINING PROTEIN 4"/>
    <property type="match status" value="1"/>
</dbReference>
<keyword evidence="1" id="KW-0489">Methyltransferase</keyword>
<dbReference type="SUPFAM" id="SSF144232">
    <property type="entry name" value="HIT/MYND zinc finger-like"/>
    <property type="match status" value="1"/>
</dbReference>
<keyword evidence="2" id="KW-0808">Transferase</keyword>
<evidence type="ECO:0000256" key="1">
    <source>
        <dbReference type="ARBA" id="ARBA00022603"/>
    </source>
</evidence>
<dbReference type="PROSITE" id="PS01360">
    <property type="entry name" value="ZF_MYND_1"/>
    <property type="match status" value="1"/>
</dbReference>
<evidence type="ECO:0000259" key="9">
    <source>
        <dbReference type="PROSITE" id="PS50865"/>
    </source>
</evidence>
<proteinExistence type="predicted"/>
<dbReference type="InterPro" id="IPR002893">
    <property type="entry name" value="Znf_MYND"/>
</dbReference>
<keyword evidence="4" id="KW-0479">Metal-binding</keyword>
<keyword evidence="6" id="KW-0862">Zinc</keyword>
<organism evidence="10 11">
    <name type="scientific">Dermatophagoides pteronyssinus</name>
    <name type="common">European house dust mite</name>
    <dbReference type="NCBI Taxonomy" id="6956"/>
    <lineage>
        <taxon>Eukaryota</taxon>
        <taxon>Metazoa</taxon>
        <taxon>Ecdysozoa</taxon>
        <taxon>Arthropoda</taxon>
        <taxon>Chelicerata</taxon>
        <taxon>Arachnida</taxon>
        <taxon>Acari</taxon>
        <taxon>Acariformes</taxon>
        <taxon>Sarcoptiformes</taxon>
        <taxon>Astigmata</taxon>
        <taxon>Psoroptidia</taxon>
        <taxon>Analgoidea</taxon>
        <taxon>Pyroglyphidae</taxon>
        <taxon>Dermatophagoidinae</taxon>
        <taxon>Dermatophagoides</taxon>
    </lineage>
</organism>
<feature type="compositionally biased region" description="Basic and acidic residues" evidence="8">
    <location>
        <begin position="281"/>
        <end position="295"/>
    </location>
</feature>
<evidence type="ECO:0000256" key="8">
    <source>
        <dbReference type="SAM" id="MobiDB-lite"/>
    </source>
</evidence>